<gene>
    <name evidence="1" type="ORF">MTR65_00530</name>
</gene>
<evidence type="ECO:0000313" key="2">
    <source>
        <dbReference type="Proteomes" id="UP001162802"/>
    </source>
</evidence>
<organism evidence="1 2">
    <name type="scientific">Novosphingobium mangrovi</name>
    <name type="common">ex Hu et al. 2023</name>
    <dbReference type="NCBI Taxonomy" id="2930094"/>
    <lineage>
        <taxon>Bacteria</taxon>
        <taxon>Pseudomonadati</taxon>
        <taxon>Pseudomonadota</taxon>
        <taxon>Alphaproteobacteria</taxon>
        <taxon>Sphingomonadales</taxon>
        <taxon>Sphingomonadaceae</taxon>
        <taxon>Novosphingobium</taxon>
    </lineage>
</organism>
<dbReference type="Proteomes" id="UP001162802">
    <property type="component" value="Unassembled WGS sequence"/>
</dbReference>
<name>A0ABT0A7K2_9SPHN</name>
<evidence type="ECO:0000313" key="1">
    <source>
        <dbReference type="EMBL" id="MCJ1959165.1"/>
    </source>
</evidence>
<reference evidence="1" key="1">
    <citation type="submission" date="2022-03" db="EMBL/GenBank/DDBJ databases">
        <title>Identification of a novel bacterium isolated from mangrove sediments.</title>
        <authorList>
            <person name="Pan X."/>
        </authorList>
    </citation>
    <scope>NUCLEOTIDE SEQUENCE</scope>
    <source>
        <strain evidence="1">B2637</strain>
    </source>
</reference>
<proteinExistence type="predicted"/>
<dbReference type="EMBL" id="JALHAT010000001">
    <property type="protein sequence ID" value="MCJ1959165.1"/>
    <property type="molecule type" value="Genomic_DNA"/>
</dbReference>
<dbReference type="RefSeq" id="WP_243796279.1">
    <property type="nucleotide sequence ID" value="NZ_JALHAT010000001.1"/>
</dbReference>
<comment type="caution">
    <text evidence="1">The sequence shown here is derived from an EMBL/GenBank/DDBJ whole genome shotgun (WGS) entry which is preliminary data.</text>
</comment>
<protein>
    <submittedName>
        <fullName evidence="1">Uncharacterized protein</fullName>
    </submittedName>
</protein>
<accession>A0ABT0A7K2</accession>
<sequence length="175" mass="18968">MLVGVALALVGANLWWFTRGGQDEGKAFELTPTFGGEYSLQKQGVPLDFDADTLTWTANGRVIAQVGTQVKRELLMTPLDGERPQPIPVPEALKSQGLAYVPVHDDPRRTVEDMRRLLLSLVKRGVCQVGLVDQSEGEHAGRAGSGLADRVELYGIIAVRSDTGQRLECTPSLAD</sequence>
<keyword evidence="2" id="KW-1185">Reference proteome</keyword>